<dbReference type="EMBL" id="KE524855">
    <property type="protein sequence ID" value="KFB37892.1"/>
    <property type="molecule type" value="Genomic_DNA"/>
</dbReference>
<sequence length="290" mass="31798">MTRWLLLCALGAFVVSLQIHETEAQRSRVCFAQSGDYSTNTAMGFCSQAIYMALTPTSRGLLGLVNSANDADDIMGGIKKFTSRKTTYSYLELYLGMVGSVAAGNIAWLNNPTTRASFIQLVIEKLKVYPEMTGLYVDFEGMTSTFTANYAAFLTTLKTELDKINVKLATALPYDALTYAGVYYNTVLPTLPFNVLKTYEDMYATSTTVTHPIALLYSLAAPFNVDSKTISNNVFRWVIAGLPTSNIILGLPMYSLKFTASGATNFNAAATAVVKDTYCIAFRFNKHCGR</sequence>
<keyword evidence="6" id="KW-1185">Reference proteome</keyword>
<proteinExistence type="predicted"/>
<reference evidence="4 6" key="1">
    <citation type="journal article" date="2014" name="BMC Genomics">
        <title>Genome sequence of Anopheles sinensis provides insight into genetics basis of mosquito competence for malaria parasites.</title>
        <authorList>
            <person name="Zhou D."/>
            <person name="Zhang D."/>
            <person name="Ding G."/>
            <person name="Shi L."/>
            <person name="Hou Q."/>
            <person name="Ye Y."/>
            <person name="Xu Y."/>
            <person name="Zhou H."/>
            <person name="Xiong C."/>
            <person name="Li S."/>
            <person name="Yu J."/>
            <person name="Hong S."/>
            <person name="Yu X."/>
            <person name="Zou P."/>
            <person name="Chen C."/>
            <person name="Chang X."/>
            <person name="Wang W."/>
            <person name="Lv Y."/>
            <person name="Sun Y."/>
            <person name="Ma L."/>
            <person name="Shen B."/>
            <person name="Zhu C."/>
        </authorList>
    </citation>
    <scope>NUCLEOTIDE SEQUENCE [LARGE SCALE GENOMIC DNA]</scope>
</reference>
<evidence type="ECO:0000313" key="4">
    <source>
        <dbReference type="EMBL" id="KFB37892.1"/>
    </source>
</evidence>
<dbReference type="STRING" id="74873.A0A084VIU8"/>
<dbReference type="VEuPathDB" id="VectorBase:ASIC005212"/>
<dbReference type="InterPro" id="IPR017853">
    <property type="entry name" value="GH"/>
</dbReference>
<reference evidence="5" key="2">
    <citation type="submission" date="2020-05" db="UniProtKB">
        <authorList>
            <consortium name="EnsemblMetazoa"/>
        </authorList>
    </citation>
    <scope>IDENTIFICATION</scope>
</reference>
<feature type="chain" id="PRO_5001783533" evidence="2">
    <location>
        <begin position="25"/>
        <end position="290"/>
    </location>
</feature>
<evidence type="ECO:0000313" key="6">
    <source>
        <dbReference type="Proteomes" id="UP000030765"/>
    </source>
</evidence>
<dbReference type="VEuPathDB" id="VectorBase:ASIS002986"/>
<name>A0A084VIU8_ANOSI</name>
<dbReference type="GO" id="GO:0005576">
    <property type="term" value="C:extracellular region"/>
    <property type="evidence" value="ECO:0007669"/>
    <property type="project" value="TreeGrafter"/>
</dbReference>
<dbReference type="InterPro" id="IPR001223">
    <property type="entry name" value="Glyco_hydro18_cat"/>
</dbReference>
<gene>
    <name evidence="4" type="ORF">ZHAS_00005212</name>
</gene>
<dbReference type="EMBL" id="ATLV01013410">
    <property type="status" value="NOT_ANNOTATED_CDS"/>
    <property type="molecule type" value="Genomic_DNA"/>
</dbReference>
<dbReference type="EnsemblMetazoa" id="ASIC005212-RA">
    <property type="protein sequence ID" value="ASIC005212-PA"/>
    <property type="gene ID" value="ASIC005212"/>
</dbReference>
<dbReference type="Pfam" id="PF00704">
    <property type="entry name" value="Glyco_hydro_18"/>
    <property type="match status" value="1"/>
</dbReference>
<protein>
    <submittedName>
        <fullName evidence="4">AGAP000789-PA-like protein</fullName>
    </submittedName>
</protein>
<dbReference type="GO" id="GO:0005975">
    <property type="term" value="P:carbohydrate metabolic process"/>
    <property type="evidence" value="ECO:0007669"/>
    <property type="project" value="InterPro"/>
</dbReference>
<dbReference type="PANTHER" id="PTHR11177">
    <property type="entry name" value="CHITINASE"/>
    <property type="match status" value="1"/>
</dbReference>
<dbReference type="GO" id="GO:0008061">
    <property type="term" value="F:chitin binding"/>
    <property type="evidence" value="ECO:0007669"/>
    <property type="project" value="TreeGrafter"/>
</dbReference>
<feature type="signal peptide" evidence="2">
    <location>
        <begin position="1"/>
        <end position="24"/>
    </location>
</feature>
<dbReference type="AlphaFoldDB" id="A0A084VIU8"/>
<evidence type="ECO:0000256" key="1">
    <source>
        <dbReference type="ARBA" id="ARBA00022729"/>
    </source>
</evidence>
<evidence type="ECO:0000259" key="3">
    <source>
        <dbReference type="Pfam" id="PF00704"/>
    </source>
</evidence>
<dbReference type="GO" id="GO:0006032">
    <property type="term" value="P:chitin catabolic process"/>
    <property type="evidence" value="ECO:0007669"/>
    <property type="project" value="TreeGrafter"/>
</dbReference>
<dbReference type="Gene3D" id="3.20.20.80">
    <property type="entry name" value="Glycosidases"/>
    <property type="match status" value="1"/>
</dbReference>
<keyword evidence="1 2" id="KW-0732">Signal</keyword>
<organism evidence="4">
    <name type="scientific">Anopheles sinensis</name>
    <name type="common">Mosquito</name>
    <dbReference type="NCBI Taxonomy" id="74873"/>
    <lineage>
        <taxon>Eukaryota</taxon>
        <taxon>Metazoa</taxon>
        <taxon>Ecdysozoa</taxon>
        <taxon>Arthropoda</taxon>
        <taxon>Hexapoda</taxon>
        <taxon>Insecta</taxon>
        <taxon>Pterygota</taxon>
        <taxon>Neoptera</taxon>
        <taxon>Endopterygota</taxon>
        <taxon>Diptera</taxon>
        <taxon>Nematocera</taxon>
        <taxon>Culicoidea</taxon>
        <taxon>Culicidae</taxon>
        <taxon>Anophelinae</taxon>
        <taxon>Anopheles</taxon>
    </lineage>
</organism>
<dbReference type="SUPFAM" id="SSF51445">
    <property type="entry name" value="(Trans)glycosidases"/>
    <property type="match status" value="1"/>
</dbReference>
<dbReference type="InterPro" id="IPR050314">
    <property type="entry name" value="Glycosyl_Hydrlase_18"/>
</dbReference>
<evidence type="ECO:0000256" key="2">
    <source>
        <dbReference type="SAM" id="SignalP"/>
    </source>
</evidence>
<evidence type="ECO:0000313" key="5">
    <source>
        <dbReference type="EnsemblMetazoa" id="ASIC005212-PA"/>
    </source>
</evidence>
<dbReference type="GO" id="GO:0004568">
    <property type="term" value="F:chitinase activity"/>
    <property type="evidence" value="ECO:0007669"/>
    <property type="project" value="TreeGrafter"/>
</dbReference>
<dbReference type="Proteomes" id="UP000030765">
    <property type="component" value="Unassembled WGS sequence"/>
</dbReference>
<dbReference type="OrthoDB" id="7744498at2759"/>
<feature type="domain" description="GH18" evidence="3">
    <location>
        <begin position="43"/>
        <end position="263"/>
    </location>
</feature>
<accession>A0A084VIU8</accession>
<dbReference type="PANTHER" id="PTHR11177:SF317">
    <property type="entry name" value="CHITINASE 12-RELATED"/>
    <property type="match status" value="1"/>
</dbReference>